<proteinExistence type="predicted"/>
<name>A0ABQ9XLI1_9EUKA</name>
<comment type="caution">
    <text evidence="1">The sequence shown here is derived from an EMBL/GenBank/DDBJ whole genome shotgun (WGS) entry which is preliminary data.</text>
</comment>
<dbReference type="EMBL" id="JARBJD010000093">
    <property type="protein sequence ID" value="KAK2953278.1"/>
    <property type="molecule type" value="Genomic_DNA"/>
</dbReference>
<sequence>MKVLASLFLNSLTSIRLALVKADLIPQLINTLNPQCLSFSEAVGIHVNIITIITNSLLLATRAGLATLQCEDDDEEQTVYETILRQVLVPSEQYICHLCKNRFSIVDGEQSMCFLDLLVQHLKLSSSYQPAMDFVLHMPVFLSIPSCFAFFENDNSIWSFLICMNNDQREWHETMGEVRQMWPTMHRMLRMEGIEDAIEEKLRNDQRTSFGGDIVVDSMEWNNQLGMNLPRRG</sequence>
<dbReference type="Proteomes" id="UP001281761">
    <property type="component" value="Unassembled WGS sequence"/>
</dbReference>
<evidence type="ECO:0000313" key="1">
    <source>
        <dbReference type="EMBL" id="KAK2953278.1"/>
    </source>
</evidence>
<organism evidence="1 2">
    <name type="scientific">Blattamonas nauphoetae</name>
    <dbReference type="NCBI Taxonomy" id="2049346"/>
    <lineage>
        <taxon>Eukaryota</taxon>
        <taxon>Metamonada</taxon>
        <taxon>Preaxostyla</taxon>
        <taxon>Oxymonadida</taxon>
        <taxon>Blattamonas</taxon>
    </lineage>
</organism>
<keyword evidence="2" id="KW-1185">Reference proteome</keyword>
<reference evidence="1 2" key="1">
    <citation type="journal article" date="2022" name="bioRxiv">
        <title>Genomics of Preaxostyla Flagellates Illuminates Evolutionary Transitions and the Path Towards Mitochondrial Loss.</title>
        <authorList>
            <person name="Novak L.V.F."/>
            <person name="Treitli S.C."/>
            <person name="Pyrih J."/>
            <person name="Halakuc P."/>
            <person name="Pipaliya S.V."/>
            <person name="Vacek V."/>
            <person name="Brzon O."/>
            <person name="Soukal P."/>
            <person name="Eme L."/>
            <person name="Dacks J.B."/>
            <person name="Karnkowska A."/>
            <person name="Elias M."/>
            <person name="Hampl V."/>
        </authorList>
    </citation>
    <scope>NUCLEOTIDE SEQUENCE [LARGE SCALE GENOMIC DNA]</scope>
    <source>
        <strain evidence="1">NAU3</strain>
        <tissue evidence="1">Gut</tissue>
    </source>
</reference>
<accession>A0ABQ9XLI1</accession>
<gene>
    <name evidence="1" type="ORF">BLNAU_11741</name>
</gene>
<evidence type="ECO:0000313" key="2">
    <source>
        <dbReference type="Proteomes" id="UP001281761"/>
    </source>
</evidence>
<protein>
    <submittedName>
        <fullName evidence="1">Uncharacterized protein</fullName>
    </submittedName>
</protein>